<dbReference type="EMBL" id="KN830305">
    <property type="protein sequence ID" value="KIK72908.1"/>
    <property type="molecule type" value="Genomic_DNA"/>
</dbReference>
<protein>
    <submittedName>
        <fullName evidence="2">Uncharacterized protein</fullName>
    </submittedName>
</protein>
<organism evidence="2 3">
    <name type="scientific">Paxillus rubicundulus Ve08.2h10</name>
    <dbReference type="NCBI Taxonomy" id="930991"/>
    <lineage>
        <taxon>Eukaryota</taxon>
        <taxon>Fungi</taxon>
        <taxon>Dikarya</taxon>
        <taxon>Basidiomycota</taxon>
        <taxon>Agaricomycotina</taxon>
        <taxon>Agaricomycetes</taxon>
        <taxon>Agaricomycetidae</taxon>
        <taxon>Boletales</taxon>
        <taxon>Paxilineae</taxon>
        <taxon>Paxillaceae</taxon>
        <taxon>Paxillus</taxon>
    </lineage>
</organism>
<reference evidence="3" key="2">
    <citation type="submission" date="2015-01" db="EMBL/GenBank/DDBJ databases">
        <title>Evolutionary Origins and Diversification of the Mycorrhizal Mutualists.</title>
        <authorList>
            <consortium name="DOE Joint Genome Institute"/>
            <consortium name="Mycorrhizal Genomics Consortium"/>
            <person name="Kohler A."/>
            <person name="Kuo A."/>
            <person name="Nagy L.G."/>
            <person name="Floudas D."/>
            <person name="Copeland A."/>
            <person name="Barry K.W."/>
            <person name="Cichocki N."/>
            <person name="Veneault-Fourrey C."/>
            <person name="LaButti K."/>
            <person name="Lindquist E.A."/>
            <person name="Lipzen A."/>
            <person name="Lundell T."/>
            <person name="Morin E."/>
            <person name="Murat C."/>
            <person name="Riley R."/>
            <person name="Ohm R."/>
            <person name="Sun H."/>
            <person name="Tunlid A."/>
            <person name="Henrissat B."/>
            <person name="Grigoriev I.V."/>
            <person name="Hibbett D.S."/>
            <person name="Martin F."/>
        </authorList>
    </citation>
    <scope>NUCLEOTIDE SEQUENCE [LARGE SCALE GENOMIC DNA]</scope>
    <source>
        <strain evidence="3">Ve08.2h10</strain>
    </source>
</reference>
<evidence type="ECO:0000313" key="3">
    <source>
        <dbReference type="Proteomes" id="UP000054538"/>
    </source>
</evidence>
<evidence type="ECO:0000256" key="1">
    <source>
        <dbReference type="SAM" id="Coils"/>
    </source>
</evidence>
<gene>
    <name evidence="2" type="ORF">PAXRUDRAFT_179662</name>
</gene>
<dbReference type="Proteomes" id="UP000054538">
    <property type="component" value="Unassembled WGS sequence"/>
</dbReference>
<proteinExistence type="predicted"/>
<accession>A0A0D0CBQ6</accession>
<reference evidence="2 3" key="1">
    <citation type="submission" date="2014-04" db="EMBL/GenBank/DDBJ databases">
        <authorList>
            <consortium name="DOE Joint Genome Institute"/>
            <person name="Kuo A."/>
            <person name="Kohler A."/>
            <person name="Jargeat P."/>
            <person name="Nagy L.G."/>
            <person name="Floudas D."/>
            <person name="Copeland A."/>
            <person name="Barry K.W."/>
            <person name="Cichocki N."/>
            <person name="Veneault-Fourrey C."/>
            <person name="LaButti K."/>
            <person name="Lindquist E.A."/>
            <person name="Lipzen A."/>
            <person name="Lundell T."/>
            <person name="Morin E."/>
            <person name="Murat C."/>
            <person name="Sun H."/>
            <person name="Tunlid A."/>
            <person name="Henrissat B."/>
            <person name="Grigoriev I.V."/>
            <person name="Hibbett D.S."/>
            <person name="Martin F."/>
            <person name="Nordberg H.P."/>
            <person name="Cantor M.N."/>
            <person name="Hua S.X."/>
        </authorList>
    </citation>
    <scope>NUCLEOTIDE SEQUENCE [LARGE SCALE GENOMIC DNA]</scope>
    <source>
        <strain evidence="2 3">Ve08.2h10</strain>
    </source>
</reference>
<keyword evidence="3" id="KW-1185">Reference proteome</keyword>
<feature type="coiled-coil region" evidence="1">
    <location>
        <begin position="56"/>
        <end position="86"/>
    </location>
</feature>
<keyword evidence="1" id="KW-0175">Coiled coil</keyword>
<dbReference type="AlphaFoldDB" id="A0A0D0CBQ6"/>
<dbReference type="HOGENOM" id="CLU_162165_0_0_1"/>
<name>A0A0D0CBQ6_9AGAM</name>
<dbReference type="InParanoid" id="A0A0D0CBQ6"/>
<evidence type="ECO:0000313" key="2">
    <source>
        <dbReference type="EMBL" id="KIK72908.1"/>
    </source>
</evidence>
<sequence>MCDFAACLQISPLFLQNWDPILADDFQDKWWVNDMEHTGINTSRQDLWPEHASPFNSRKLQKINEREELLKMLEDRMLELEELDNEINHCWGRVMEIQELLGFRETASQP</sequence>